<dbReference type="EMBL" id="JAAXOX010000001">
    <property type="protein sequence ID" value="NKY21779.1"/>
    <property type="molecule type" value="Genomic_DNA"/>
</dbReference>
<organism evidence="1 2">
    <name type="scientific">Cellulomonas denverensis</name>
    <dbReference type="NCBI Taxonomy" id="264297"/>
    <lineage>
        <taxon>Bacteria</taxon>
        <taxon>Bacillati</taxon>
        <taxon>Actinomycetota</taxon>
        <taxon>Actinomycetes</taxon>
        <taxon>Micrococcales</taxon>
        <taxon>Cellulomonadaceae</taxon>
        <taxon>Cellulomonas</taxon>
    </lineage>
</organism>
<gene>
    <name evidence="1" type="ORF">HGA03_03765</name>
</gene>
<keyword evidence="2" id="KW-1185">Reference proteome</keyword>
<evidence type="ECO:0000313" key="1">
    <source>
        <dbReference type="EMBL" id="NKY21779.1"/>
    </source>
</evidence>
<proteinExistence type="predicted"/>
<comment type="caution">
    <text evidence="1">The sequence shown here is derived from an EMBL/GenBank/DDBJ whole genome shotgun (WGS) entry which is preliminary data.</text>
</comment>
<evidence type="ECO:0000313" key="2">
    <source>
        <dbReference type="Proteomes" id="UP000581206"/>
    </source>
</evidence>
<dbReference type="RefSeq" id="WP_168628830.1">
    <property type="nucleotide sequence ID" value="NZ_BONL01000010.1"/>
</dbReference>
<name>A0A7X6KT38_9CELL</name>
<sequence>MPRGPQTTIRVDLPAAHRGVVPLSADQAAQLYQALRQLDQWQRASARDGAPVDVDQECRTQAALLMVEMIAARGGEISQELACVLASLGLARLG</sequence>
<protein>
    <submittedName>
        <fullName evidence="1">Uncharacterized protein</fullName>
    </submittedName>
</protein>
<reference evidence="1 2" key="1">
    <citation type="submission" date="2020-04" db="EMBL/GenBank/DDBJ databases">
        <title>MicrobeNet Type strains.</title>
        <authorList>
            <person name="Nicholson A.C."/>
        </authorList>
    </citation>
    <scope>NUCLEOTIDE SEQUENCE [LARGE SCALE GENOMIC DNA]</scope>
    <source>
        <strain evidence="1 2">ATCC BAA-788</strain>
    </source>
</reference>
<dbReference type="AlphaFoldDB" id="A0A7X6KT38"/>
<accession>A0A7X6KT38</accession>
<dbReference type="Proteomes" id="UP000581206">
    <property type="component" value="Unassembled WGS sequence"/>
</dbReference>